<reference evidence="2 3" key="1">
    <citation type="submission" date="2023-07" db="EMBL/GenBank/DDBJ databases">
        <title>Genomic Encyclopedia of Type Strains, Phase IV (KMG-IV): sequencing the most valuable type-strain genomes for metagenomic binning, comparative biology and taxonomic classification.</title>
        <authorList>
            <person name="Goeker M."/>
        </authorList>
    </citation>
    <scope>NUCLEOTIDE SEQUENCE [LARGE SCALE GENOMIC DNA]</scope>
    <source>
        <strain evidence="2 3">DSM 27848</strain>
    </source>
</reference>
<keyword evidence="1" id="KW-0472">Membrane</keyword>
<organism evidence="2 3">
    <name type="scientific">Lederbergia wuyishanensis</name>
    <dbReference type="NCBI Taxonomy" id="1347903"/>
    <lineage>
        <taxon>Bacteria</taxon>
        <taxon>Bacillati</taxon>
        <taxon>Bacillota</taxon>
        <taxon>Bacilli</taxon>
        <taxon>Bacillales</taxon>
        <taxon>Bacillaceae</taxon>
        <taxon>Lederbergia</taxon>
    </lineage>
</organism>
<feature type="transmembrane region" description="Helical" evidence="1">
    <location>
        <begin position="23"/>
        <end position="47"/>
    </location>
</feature>
<comment type="caution">
    <text evidence="2">The sequence shown here is derived from an EMBL/GenBank/DDBJ whole genome shotgun (WGS) entry which is preliminary data.</text>
</comment>
<evidence type="ECO:0000313" key="3">
    <source>
        <dbReference type="Proteomes" id="UP001232343"/>
    </source>
</evidence>
<proteinExistence type="predicted"/>
<keyword evidence="3" id="KW-1185">Reference proteome</keyword>
<dbReference type="EMBL" id="JAUSUO010000003">
    <property type="protein sequence ID" value="MDQ0342846.1"/>
    <property type="molecule type" value="Genomic_DNA"/>
</dbReference>
<sequence>MIIYLTVVVFTTISRIHKPSIKYLMTSIGGSVFIVVALSGVISKFLLLKPLKFLGKISYSIYLYHTVPVFSFIYLFILWGNINSNNTINSFFATLVSAILSYYFIEKPFTAVILILVDLKLFV</sequence>
<keyword evidence="1" id="KW-0812">Transmembrane</keyword>
<keyword evidence="1" id="KW-1133">Transmembrane helix</keyword>
<name>A0ABU0D375_9BACI</name>
<feature type="transmembrane region" description="Helical" evidence="1">
    <location>
        <begin position="59"/>
        <end position="82"/>
    </location>
</feature>
<evidence type="ECO:0000256" key="1">
    <source>
        <dbReference type="SAM" id="Phobius"/>
    </source>
</evidence>
<evidence type="ECO:0000313" key="2">
    <source>
        <dbReference type="EMBL" id="MDQ0342846.1"/>
    </source>
</evidence>
<accession>A0ABU0D375</accession>
<feature type="transmembrane region" description="Helical" evidence="1">
    <location>
        <begin position="88"/>
        <end position="105"/>
    </location>
</feature>
<dbReference type="Proteomes" id="UP001232343">
    <property type="component" value="Unassembled WGS sequence"/>
</dbReference>
<protein>
    <submittedName>
        <fullName evidence="2">Peptidoglycan/LPS O-acetylase OafA/YrhL</fullName>
    </submittedName>
</protein>
<gene>
    <name evidence="2" type="ORF">J2S14_001660</name>
</gene>